<evidence type="ECO:0000313" key="2">
    <source>
        <dbReference type="Proteomes" id="UP000823775"/>
    </source>
</evidence>
<feature type="non-terminal residue" evidence="1">
    <location>
        <position position="54"/>
    </location>
</feature>
<gene>
    <name evidence="1" type="ORF">HAX54_005196</name>
</gene>
<reference evidence="1 2" key="1">
    <citation type="journal article" date="2021" name="BMC Genomics">
        <title>Datura genome reveals duplications of psychoactive alkaloid biosynthetic genes and high mutation rate following tissue culture.</title>
        <authorList>
            <person name="Rajewski A."/>
            <person name="Carter-House D."/>
            <person name="Stajich J."/>
            <person name="Litt A."/>
        </authorList>
    </citation>
    <scope>NUCLEOTIDE SEQUENCE [LARGE SCALE GENOMIC DNA]</scope>
    <source>
        <strain evidence="1">AR-01</strain>
    </source>
</reference>
<dbReference type="Proteomes" id="UP000823775">
    <property type="component" value="Unassembled WGS sequence"/>
</dbReference>
<evidence type="ECO:0000313" key="1">
    <source>
        <dbReference type="EMBL" id="MCD7467647.1"/>
    </source>
</evidence>
<feature type="non-terminal residue" evidence="1">
    <location>
        <position position="1"/>
    </location>
</feature>
<proteinExistence type="predicted"/>
<keyword evidence="2" id="KW-1185">Reference proteome</keyword>
<protein>
    <submittedName>
        <fullName evidence="1">Uncharacterized protein</fullName>
    </submittedName>
</protein>
<comment type="caution">
    <text evidence="1">The sequence shown here is derived from an EMBL/GenBank/DDBJ whole genome shotgun (WGS) entry which is preliminary data.</text>
</comment>
<sequence>SIQATSQKNLIYHNRCHYQGMPKRKSVITLGRENPIGYDVPPEFCFEVQVILVY</sequence>
<name>A0ABS8T8A2_DATST</name>
<accession>A0ABS8T8A2</accession>
<organism evidence="1 2">
    <name type="scientific">Datura stramonium</name>
    <name type="common">Jimsonweed</name>
    <name type="synonym">Common thornapple</name>
    <dbReference type="NCBI Taxonomy" id="4076"/>
    <lineage>
        <taxon>Eukaryota</taxon>
        <taxon>Viridiplantae</taxon>
        <taxon>Streptophyta</taxon>
        <taxon>Embryophyta</taxon>
        <taxon>Tracheophyta</taxon>
        <taxon>Spermatophyta</taxon>
        <taxon>Magnoliopsida</taxon>
        <taxon>eudicotyledons</taxon>
        <taxon>Gunneridae</taxon>
        <taxon>Pentapetalae</taxon>
        <taxon>asterids</taxon>
        <taxon>lamiids</taxon>
        <taxon>Solanales</taxon>
        <taxon>Solanaceae</taxon>
        <taxon>Solanoideae</taxon>
        <taxon>Datureae</taxon>
        <taxon>Datura</taxon>
    </lineage>
</organism>
<dbReference type="EMBL" id="JACEIK010001253">
    <property type="protein sequence ID" value="MCD7467647.1"/>
    <property type="molecule type" value="Genomic_DNA"/>
</dbReference>